<name>A0A0E9T5K5_ANGAN</name>
<dbReference type="EMBL" id="GBXM01059663">
    <property type="protein sequence ID" value="JAH48914.1"/>
    <property type="molecule type" value="Transcribed_RNA"/>
</dbReference>
<evidence type="ECO:0000313" key="1">
    <source>
        <dbReference type="EMBL" id="JAH48914.1"/>
    </source>
</evidence>
<dbReference type="AlphaFoldDB" id="A0A0E9T5K5"/>
<reference evidence="1" key="1">
    <citation type="submission" date="2014-11" db="EMBL/GenBank/DDBJ databases">
        <authorList>
            <person name="Amaro Gonzalez C."/>
        </authorList>
    </citation>
    <scope>NUCLEOTIDE SEQUENCE</scope>
</reference>
<proteinExistence type="predicted"/>
<accession>A0A0E9T5K5</accession>
<organism evidence="1">
    <name type="scientific">Anguilla anguilla</name>
    <name type="common">European freshwater eel</name>
    <name type="synonym">Muraena anguilla</name>
    <dbReference type="NCBI Taxonomy" id="7936"/>
    <lineage>
        <taxon>Eukaryota</taxon>
        <taxon>Metazoa</taxon>
        <taxon>Chordata</taxon>
        <taxon>Craniata</taxon>
        <taxon>Vertebrata</taxon>
        <taxon>Euteleostomi</taxon>
        <taxon>Actinopterygii</taxon>
        <taxon>Neopterygii</taxon>
        <taxon>Teleostei</taxon>
        <taxon>Anguilliformes</taxon>
        <taxon>Anguillidae</taxon>
        <taxon>Anguilla</taxon>
    </lineage>
</organism>
<reference evidence="1" key="2">
    <citation type="journal article" date="2015" name="Fish Shellfish Immunol.">
        <title>Early steps in the European eel (Anguilla anguilla)-Vibrio vulnificus interaction in the gills: Role of the RtxA13 toxin.</title>
        <authorList>
            <person name="Callol A."/>
            <person name="Pajuelo D."/>
            <person name="Ebbesson L."/>
            <person name="Teles M."/>
            <person name="MacKenzie S."/>
            <person name="Amaro C."/>
        </authorList>
    </citation>
    <scope>NUCLEOTIDE SEQUENCE</scope>
</reference>
<sequence length="31" mass="3730">MCSVLETLQFKHIEQYRLSVQFIVKIKHHSS</sequence>
<protein>
    <submittedName>
        <fullName evidence="1">Uncharacterized protein</fullName>
    </submittedName>
</protein>